<accession>A0AAU8DT49</accession>
<name>A0AAU8DT49_9ACTN</name>
<organism evidence="1">
    <name type="scientific">Nakamurella sp. A5-74</name>
    <dbReference type="NCBI Taxonomy" id="3158264"/>
    <lineage>
        <taxon>Bacteria</taxon>
        <taxon>Bacillati</taxon>
        <taxon>Actinomycetota</taxon>
        <taxon>Actinomycetes</taxon>
        <taxon>Nakamurellales</taxon>
        <taxon>Nakamurellaceae</taxon>
        <taxon>Nakamurella</taxon>
    </lineage>
</organism>
<reference evidence="1" key="1">
    <citation type="submission" date="2024-05" db="EMBL/GenBank/DDBJ databases">
        <authorList>
            <person name="Cai S.Y."/>
            <person name="Jin L.M."/>
            <person name="Li H.R."/>
        </authorList>
    </citation>
    <scope>NUCLEOTIDE SEQUENCE</scope>
    <source>
        <strain evidence="1">A5-74</strain>
    </source>
</reference>
<dbReference type="RefSeq" id="WP_353651100.1">
    <property type="nucleotide sequence ID" value="NZ_CP159218.1"/>
</dbReference>
<protein>
    <submittedName>
        <fullName evidence="1">Uncharacterized protein</fullName>
    </submittedName>
</protein>
<dbReference type="AlphaFoldDB" id="A0AAU8DT49"/>
<sequence length="185" mass="19891">MSLFRRTVTAPPRIAQVLESDEVVLGLARDDVGAELAVTRRRLLLARGEAVPTSLSWFEIARVRLDDGVLEIVPLRWVAPFADGAGDLVVDAPTLSLRIGRANRLTDQIHHRVRSSVIASRHLPWPDAGGWVTIRRVAGVDGVLPQLRLDAGADRETPGFLAAAERVVIELRAGGAGSGTTGVDE</sequence>
<dbReference type="EMBL" id="CP159218">
    <property type="protein sequence ID" value="XCG65495.1"/>
    <property type="molecule type" value="Genomic_DNA"/>
</dbReference>
<gene>
    <name evidence="1" type="ORF">ABLG96_09545</name>
</gene>
<proteinExistence type="predicted"/>
<evidence type="ECO:0000313" key="1">
    <source>
        <dbReference type="EMBL" id="XCG65495.1"/>
    </source>
</evidence>